<reference evidence="2 3" key="1">
    <citation type="submission" date="2016-10" db="EMBL/GenBank/DDBJ databases">
        <authorList>
            <person name="Varghese N."/>
            <person name="Submissions S."/>
        </authorList>
    </citation>
    <scope>NUCLEOTIDE SEQUENCE [LARGE SCALE GENOMIC DNA]</scope>
    <source>
        <strain evidence="2 3">DSM 11449</strain>
    </source>
</reference>
<protein>
    <submittedName>
        <fullName evidence="2">Uncharacterized protein</fullName>
    </submittedName>
</protein>
<dbReference type="EMBL" id="FNND01000016">
    <property type="protein sequence ID" value="SDX20821.1"/>
    <property type="molecule type" value="Genomic_DNA"/>
</dbReference>
<dbReference type="Proteomes" id="UP000182771">
    <property type="component" value="Unassembled WGS sequence"/>
</dbReference>
<keyword evidence="3" id="KW-1185">Reference proteome</keyword>
<dbReference type="SUPFAM" id="SSF55486">
    <property type="entry name" value="Metalloproteases ('zincins'), catalytic domain"/>
    <property type="match status" value="1"/>
</dbReference>
<dbReference type="InterPro" id="IPR024079">
    <property type="entry name" value="MetalloPept_cat_dom_sf"/>
</dbReference>
<dbReference type="AlphaFoldDB" id="A0A1H2ZU46"/>
<comment type="caution">
    <text evidence="2">The sequence shown here is derived from an EMBL/GenBank/DDBJ whole genome shotgun (WGS) entry which is preliminary data.</text>
</comment>
<dbReference type="Gene3D" id="3.40.390.10">
    <property type="entry name" value="Collagenase (Catalytic Domain)"/>
    <property type="match status" value="1"/>
</dbReference>
<evidence type="ECO:0000313" key="3">
    <source>
        <dbReference type="Proteomes" id="UP000182771"/>
    </source>
</evidence>
<feature type="region of interest" description="Disordered" evidence="1">
    <location>
        <begin position="1"/>
        <end position="20"/>
    </location>
</feature>
<sequence length="447" mass="51936">MSITFGKPRFVDEDEEPKGDGNSLPKFLVHFRRPDDYRGEFGFDWIRDEYIYPIVKVAIDNNGNPINQLKPLCKDIQKLKNEYLKDTEHFSPYGIRYYPAWLSIFPFTTTKEFSYGSRMHKNGVNLNLEIEEIDAITLEDIKIVFKSTNDFLKITPSEITASEIISSPKKTKNIGGVSKNYYILKKKVNIKCIKGALDKHEQIKVFAERGDLKQQVGKLVVYKNNVIPKAEIVVVNVIKDPSNKAKLRNDYQFLFKYQSFNQALIRAEVVVDTSFNLLEIPDDTDPDKYKLYNTPLLGASEIRNIILRLYEKYGKYKPVGNIDSNNNKRTYLFYTDINSGGTNGISFLNRMNNVWGNYCVIFNSGLNSERTAIHECGHSLSLPHIFQEGGLSEHVFYQGYTDNYMDYDWKKVSAPDSSDNDFKGKMYSFFKWQWEIMRRDRSLIFNY</sequence>
<dbReference type="GeneID" id="85018356"/>
<evidence type="ECO:0000256" key="1">
    <source>
        <dbReference type="SAM" id="MobiDB-lite"/>
    </source>
</evidence>
<name>A0A1H2ZU46_9FLAO</name>
<dbReference type="OrthoDB" id="1150027at2"/>
<dbReference type="GO" id="GO:0008237">
    <property type="term" value="F:metallopeptidase activity"/>
    <property type="evidence" value="ECO:0007669"/>
    <property type="project" value="InterPro"/>
</dbReference>
<proteinExistence type="predicted"/>
<evidence type="ECO:0000313" key="2">
    <source>
        <dbReference type="EMBL" id="SDX20821.1"/>
    </source>
</evidence>
<accession>A0A1H2ZU46</accession>
<gene>
    <name evidence="2" type="ORF">SAMN05444420_1163</name>
</gene>
<organism evidence="2 3">
    <name type="scientific">Capnocytophaga granulosa</name>
    <dbReference type="NCBI Taxonomy" id="45242"/>
    <lineage>
        <taxon>Bacteria</taxon>
        <taxon>Pseudomonadati</taxon>
        <taxon>Bacteroidota</taxon>
        <taxon>Flavobacteriia</taxon>
        <taxon>Flavobacteriales</taxon>
        <taxon>Flavobacteriaceae</taxon>
        <taxon>Capnocytophaga</taxon>
    </lineage>
</organism>
<dbReference type="RefSeq" id="WP_016421303.1">
    <property type="nucleotide sequence ID" value="NZ_FNND01000016.1"/>
</dbReference>